<dbReference type="Gene3D" id="3.80.10.10">
    <property type="entry name" value="Ribonuclease Inhibitor"/>
    <property type="match status" value="1"/>
</dbReference>
<proteinExistence type="predicted"/>
<sequence>MWKREIYATVATNNDPPSNGIVNSAREDMSLRLKDLSRVQPELEKLRKQLGRLEEEENSIRQDLDMYSRILSPIRRLPFDILGEIFLHCLSEDELWPPTLNDISQAPLLLMRVCRTWRYTTLACPRLWASLRLEIVDAKTTPSQTGALRRRIQEWLSRSGVCPIYLVMSSTCRGIAGYAQNRNKSAVQALLPFMHRCDSLYLLGEHQPFIELLAPETLVALRSVRIEPIKGGYSARTWQPLANLMAAPNLRSLYCLASSSSDISITDIPLHLSPRLTRLALHGPKTPYEDVLAALQLLPNLCFLQIKFTRQSLPNATVTPKVSLPRLEDLVIREWIAISDTATFLNCLTDMSSLTSLEFRASVDPAFYQTAQEIGFPFAAHTMLTKNIEPKNLLHLSIPLGLNRDQVLDCLRALPYIIQLDLFRSANTLRKDVEPFDLEDLVVRQDMPVLLPRLLHLTIHNSRQTTDETVLRFVISRIQALPCSDASDGKVAMLESFEGRFLRPKQQDIMSAVRQYASDTGIGGVPDIELTYEPDSH</sequence>
<evidence type="ECO:0008006" key="4">
    <source>
        <dbReference type="Google" id="ProtNLM"/>
    </source>
</evidence>
<dbReference type="SUPFAM" id="SSF52047">
    <property type="entry name" value="RNI-like"/>
    <property type="match status" value="1"/>
</dbReference>
<gene>
    <name evidence="2" type="ORF">D9613_006238</name>
</gene>
<evidence type="ECO:0000256" key="1">
    <source>
        <dbReference type="SAM" id="Coils"/>
    </source>
</evidence>
<protein>
    <recommendedName>
        <fullName evidence="4">F-box domain-containing protein</fullName>
    </recommendedName>
</protein>
<feature type="coiled-coil region" evidence="1">
    <location>
        <begin position="36"/>
        <end position="63"/>
    </location>
</feature>
<evidence type="ECO:0000313" key="2">
    <source>
        <dbReference type="EMBL" id="KAF4617209.1"/>
    </source>
</evidence>
<reference evidence="2 3" key="1">
    <citation type="submission" date="2019-12" db="EMBL/GenBank/DDBJ databases">
        <authorList>
            <person name="Floudas D."/>
            <person name="Bentzer J."/>
            <person name="Ahren D."/>
            <person name="Johansson T."/>
            <person name="Persson P."/>
            <person name="Tunlid A."/>
        </authorList>
    </citation>
    <scope>NUCLEOTIDE SEQUENCE [LARGE SCALE GENOMIC DNA]</scope>
    <source>
        <strain evidence="2 3">CBS 102.39</strain>
    </source>
</reference>
<dbReference type="InterPro" id="IPR032675">
    <property type="entry name" value="LRR_dom_sf"/>
</dbReference>
<keyword evidence="3" id="KW-1185">Reference proteome</keyword>
<dbReference type="EMBL" id="JAACJL010000030">
    <property type="protein sequence ID" value="KAF4617209.1"/>
    <property type="molecule type" value="Genomic_DNA"/>
</dbReference>
<dbReference type="AlphaFoldDB" id="A0A8H4QTP9"/>
<evidence type="ECO:0000313" key="3">
    <source>
        <dbReference type="Proteomes" id="UP000521872"/>
    </source>
</evidence>
<name>A0A8H4QTP9_9AGAR</name>
<organism evidence="2 3">
    <name type="scientific">Agrocybe pediades</name>
    <dbReference type="NCBI Taxonomy" id="84607"/>
    <lineage>
        <taxon>Eukaryota</taxon>
        <taxon>Fungi</taxon>
        <taxon>Dikarya</taxon>
        <taxon>Basidiomycota</taxon>
        <taxon>Agaricomycotina</taxon>
        <taxon>Agaricomycetes</taxon>
        <taxon>Agaricomycetidae</taxon>
        <taxon>Agaricales</taxon>
        <taxon>Agaricineae</taxon>
        <taxon>Strophariaceae</taxon>
        <taxon>Agrocybe</taxon>
    </lineage>
</organism>
<comment type="caution">
    <text evidence="2">The sequence shown here is derived from an EMBL/GenBank/DDBJ whole genome shotgun (WGS) entry which is preliminary data.</text>
</comment>
<dbReference type="Proteomes" id="UP000521872">
    <property type="component" value="Unassembled WGS sequence"/>
</dbReference>
<accession>A0A8H4QTP9</accession>
<keyword evidence="1" id="KW-0175">Coiled coil</keyword>